<name>A0A0D6B360_RHOSU</name>
<evidence type="ECO:0000313" key="2">
    <source>
        <dbReference type="Proteomes" id="UP000064912"/>
    </source>
</evidence>
<accession>A0A0D6B360</accession>
<protein>
    <submittedName>
        <fullName evidence="1">Uncharacterized protein</fullName>
    </submittedName>
</protein>
<dbReference type="PATRIC" id="fig|35806.4.peg.2033"/>
<sequence length="126" mass="13752">MGNTGTDRSAQMAPGVDRNGMALLIGFDRVDQPQLGMPFIGARCEHLPYDLVQAALSSLQGVEMIVSPLLTEQFDAMDLAQQLQLGGYRGLYVVVTPVLPNTEIVRREIAALCPGMTVQMIPRTRH</sequence>
<dbReference type="Proteomes" id="UP000064912">
    <property type="component" value="Chromosome"/>
</dbReference>
<proteinExistence type="predicted"/>
<gene>
    <name evidence="1" type="ORF">NHU_01974</name>
</gene>
<organism evidence="1 2">
    <name type="scientific">Rhodovulum sulfidophilum</name>
    <name type="common">Rhodobacter sulfidophilus</name>
    <dbReference type="NCBI Taxonomy" id="35806"/>
    <lineage>
        <taxon>Bacteria</taxon>
        <taxon>Pseudomonadati</taxon>
        <taxon>Pseudomonadota</taxon>
        <taxon>Alphaproteobacteria</taxon>
        <taxon>Rhodobacterales</taxon>
        <taxon>Paracoccaceae</taxon>
        <taxon>Rhodovulum</taxon>
    </lineage>
</organism>
<evidence type="ECO:0000313" key="1">
    <source>
        <dbReference type="EMBL" id="BAQ69129.1"/>
    </source>
</evidence>
<dbReference type="AlphaFoldDB" id="A0A0D6B360"/>
<reference evidence="1 2" key="1">
    <citation type="submission" date="2015-02" db="EMBL/GenBank/DDBJ databases">
        <title>Genome sequene of Rhodovulum sulfidophilum DSM 2351.</title>
        <authorList>
            <person name="Nagao N."/>
        </authorList>
    </citation>
    <scope>NUCLEOTIDE SEQUENCE [LARGE SCALE GENOMIC DNA]</scope>
    <source>
        <strain evidence="1 2">DSM 2351</strain>
    </source>
</reference>
<dbReference type="EMBL" id="AP014800">
    <property type="protein sequence ID" value="BAQ69129.1"/>
    <property type="molecule type" value="Genomic_DNA"/>
</dbReference>
<dbReference type="KEGG" id="rsu:NHU_01974"/>